<feature type="region of interest" description="Disordered" evidence="7">
    <location>
        <begin position="433"/>
        <end position="518"/>
    </location>
</feature>
<feature type="compositionally biased region" description="Low complexity" evidence="7">
    <location>
        <begin position="442"/>
        <end position="472"/>
    </location>
</feature>
<gene>
    <name evidence="9" type="ORF">DFH05DRAFT_88522</name>
</gene>
<dbReference type="PROSITE" id="PS00107">
    <property type="entry name" value="PROTEIN_KINASE_ATP"/>
    <property type="match status" value="1"/>
</dbReference>
<keyword evidence="10" id="KW-1185">Reference proteome</keyword>
<evidence type="ECO:0000256" key="4">
    <source>
        <dbReference type="ARBA" id="ARBA00022777"/>
    </source>
</evidence>
<feature type="compositionally biased region" description="Low complexity" evidence="7">
    <location>
        <begin position="503"/>
        <end position="514"/>
    </location>
</feature>
<evidence type="ECO:0000256" key="1">
    <source>
        <dbReference type="ARBA" id="ARBA00006529"/>
    </source>
</evidence>
<dbReference type="GO" id="GO:0004709">
    <property type="term" value="F:MAP kinase kinase kinase activity"/>
    <property type="evidence" value="ECO:0007669"/>
    <property type="project" value="UniProtKB-ARBA"/>
</dbReference>
<feature type="compositionally biased region" description="Basic and acidic residues" evidence="7">
    <location>
        <begin position="662"/>
        <end position="675"/>
    </location>
</feature>
<dbReference type="Proteomes" id="UP001142393">
    <property type="component" value="Unassembled WGS sequence"/>
</dbReference>
<name>A0A9W8PAY0_9AGAR</name>
<dbReference type="Pfam" id="PF00069">
    <property type="entry name" value="Pkinase"/>
    <property type="match status" value="1"/>
</dbReference>
<dbReference type="InterPro" id="IPR050538">
    <property type="entry name" value="MAP_kinase_kinase_kinase"/>
</dbReference>
<accession>A0A9W8PAY0</accession>
<keyword evidence="2" id="KW-0808">Transferase</keyword>
<keyword evidence="4 9" id="KW-0418">Kinase</keyword>
<feature type="region of interest" description="Disordered" evidence="7">
    <location>
        <begin position="656"/>
        <end position="681"/>
    </location>
</feature>
<proteinExistence type="inferred from homology"/>
<keyword evidence="5 6" id="KW-0067">ATP-binding</keyword>
<feature type="compositionally biased region" description="Polar residues" evidence="7">
    <location>
        <begin position="613"/>
        <end position="623"/>
    </location>
</feature>
<dbReference type="InterPro" id="IPR000719">
    <property type="entry name" value="Prot_kinase_dom"/>
</dbReference>
<protein>
    <submittedName>
        <fullName evidence="9">Kinase-like domain-containing protein</fullName>
    </submittedName>
</protein>
<evidence type="ECO:0000313" key="10">
    <source>
        <dbReference type="Proteomes" id="UP001142393"/>
    </source>
</evidence>
<evidence type="ECO:0000256" key="7">
    <source>
        <dbReference type="SAM" id="MobiDB-lite"/>
    </source>
</evidence>
<feature type="domain" description="Protein kinase" evidence="8">
    <location>
        <begin position="125"/>
        <end position="388"/>
    </location>
</feature>
<sequence>MQPECHKLYSCPQSVVDPIVDRNGRQQYSPFFFLHLGIEYSHRWYMGCTSNCRYYSDYCPSKGQPFSEREIIAHAGPQVQTSSSPHKYAYTDADRSNDSERTLQPVHNVGVLTPPPSPVYPSFQWIRGDLIGEGSFGRVYWALNVTTGDIIAVKQVELARNPSRHEKASVEALKFESYTLKDLDHPNIVQFLGFEESTNHLSIFMEYVAGGTIGSCLKAHGRFNDEVTKAFTRQMLEGLEYLHSRGIIHRDIKADNILVDKSGVCKISDFGISKQAQGIDGRAFTEMRGTVYWMAPEAVNPKETDGYDAKIDIWSIGCVVLEMWTGRRPWYGEEQYPVIFKLYNNKLPPPVPVDLILSDEAMDFRERAFARDPKERASAAVLRSHPYLVMKPGWIFKSSYIERPVDGHYPEPTMRHSKSYSAMADKTVRRIRSNKALPPVPTSSAPSVVSSPRVHPDVNSSSPSSSLSPSNSAGPPIVVIHPLRSPANSQSPQLQLHIHEDSISSPSTTSSSRWSSRRKRSFYVTNPDNFDHNRKPFIYHPPPLPVYPINRHTRSNLTASLHSQNHHSPRRVPSTPVLNTQTTVSSSIASRSKHASSVVERPVFDYSDDGNDAGSSGTLQHPQSPKGRWISAWGRPYVEDIYEHLQQFFPHHDIDQPIANETKSDSQDGQKDGLQPKKSIRMVAEQRVIRSDSLVRKSRRATKLWGSHLEELGGTKS</sequence>
<dbReference type="FunFam" id="3.30.200.20:FF:000387">
    <property type="entry name" value="Serine/threonine-protein kinase STE11"/>
    <property type="match status" value="1"/>
</dbReference>
<dbReference type="AlphaFoldDB" id="A0A9W8PAY0"/>
<feature type="region of interest" description="Disordered" evidence="7">
    <location>
        <begin position="604"/>
        <end position="627"/>
    </location>
</feature>
<dbReference type="FunFam" id="1.10.510.10:FF:000182">
    <property type="entry name" value="MAP kinase kinase kinase mkh1"/>
    <property type="match status" value="1"/>
</dbReference>
<reference evidence="9 10" key="1">
    <citation type="journal article" date="2023" name="Proc. Natl. Acad. Sci. U.S.A.">
        <title>A global phylogenomic analysis of the shiitake genus Lentinula.</title>
        <authorList>
            <person name="Sierra-Patev S."/>
            <person name="Min B."/>
            <person name="Naranjo-Ortiz M."/>
            <person name="Looney B."/>
            <person name="Konkel Z."/>
            <person name="Slot J.C."/>
            <person name="Sakamoto Y."/>
            <person name="Steenwyk J.L."/>
            <person name="Rokas A."/>
            <person name="Carro J."/>
            <person name="Camarero S."/>
            <person name="Ferreira P."/>
            <person name="Molpeceres G."/>
            <person name="Ruiz-Duenas F.J."/>
            <person name="Serrano A."/>
            <person name="Henrissat B."/>
            <person name="Drula E."/>
            <person name="Hughes K.W."/>
            <person name="Mata J.L."/>
            <person name="Ishikawa N.K."/>
            <person name="Vargas-Isla R."/>
            <person name="Ushijima S."/>
            <person name="Smith C.A."/>
            <person name="Donoghue J."/>
            <person name="Ahrendt S."/>
            <person name="Andreopoulos W."/>
            <person name="He G."/>
            <person name="LaButti K."/>
            <person name="Lipzen A."/>
            <person name="Ng V."/>
            <person name="Riley R."/>
            <person name="Sandor L."/>
            <person name="Barry K."/>
            <person name="Martinez A.T."/>
            <person name="Xiao Y."/>
            <person name="Gibbons J.G."/>
            <person name="Terashima K."/>
            <person name="Grigoriev I.V."/>
            <person name="Hibbett D."/>
        </authorList>
    </citation>
    <scope>NUCLEOTIDE SEQUENCE [LARGE SCALE GENOMIC DNA]</scope>
    <source>
        <strain evidence="9 10">TFB7810</strain>
    </source>
</reference>
<dbReference type="InterPro" id="IPR008271">
    <property type="entry name" value="Ser/Thr_kinase_AS"/>
</dbReference>
<dbReference type="PANTHER" id="PTHR48016:SF48">
    <property type="entry name" value="SERINE_THREONINE-PROTEIN KINASE BCK1_SLK1_SSP31"/>
    <property type="match status" value="1"/>
</dbReference>
<dbReference type="InterPro" id="IPR011009">
    <property type="entry name" value="Kinase-like_dom_sf"/>
</dbReference>
<dbReference type="InterPro" id="IPR017441">
    <property type="entry name" value="Protein_kinase_ATP_BS"/>
</dbReference>
<dbReference type="SMART" id="SM00220">
    <property type="entry name" value="S_TKc"/>
    <property type="match status" value="1"/>
</dbReference>
<dbReference type="PROSITE" id="PS50011">
    <property type="entry name" value="PROTEIN_KINASE_DOM"/>
    <property type="match status" value="1"/>
</dbReference>
<evidence type="ECO:0000313" key="9">
    <source>
        <dbReference type="EMBL" id="KAJ3750507.1"/>
    </source>
</evidence>
<dbReference type="PROSITE" id="PS00108">
    <property type="entry name" value="PROTEIN_KINASE_ST"/>
    <property type="match status" value="1"/>
</dbReference>
<evidence type="ECO:0000259" key="8">
    <source>
        <dbReference type="PROSITE" id="PS50011"/>
    </source>
</evidence>
<evidence type="ECO:0000256" key="5">
    <source>
        <dbReference type="ARBA" id="ARBA00022840"/>
    </source>
</evidence>
<organism evidence="9 10">
    <name type="scientific">Lentinula detonsa</name>
    <dbReference type="NCBI Taxonomy" id="2804962"/>
    <lineage>
        <taxon>Eukaryota</taxon>
        <taxon>Fungi</taxon>
        <taxon>Dikarya</taxon>
        <taxon>Basidiomycota</taxon>
        <taxon>Agaricomycotina</taxon>
        <taxon>Agaricomycetes</taxon>
        <taxon>Agaricomycetidae</taxon>
        <taxon>Agaricales</taxon>
        <taxon>Marasmiineae</taxon>
        <taxon>Omphalotaceae</taxon>
        <taxon>Lentinula</taxon>
    </lineage>
</organism>
<evidence type="ECO:0000256" key="2">
    <source>
        <dbReference type="ARBA" id="ARBA00022679"/>
    </source>
</evidence>
<dbReference type="SUPFAM" id="SSF56112">
    <property type="entry name" value="Protein kinase-like (PK-like)"/>
    <property type="match status" value="1"/>
</dbReference>
<dbReference type="Gene3D" id="1.10.510.10">
    <property type="entry name" value="Transferase(Phosphotransferase) domain 1"/>
    <property type="match status" value="1"/>
</dbReference>
<dbReference type="EMBL" id="JANVFU010000001">
    <property type="protein sequence ID" value="KAJ3750507.1"/>
    <property type="molecule type" value="Genomic_DNA"/>
</dbReference>
<dbReference type="PANTHER" id="PTHR48016">
    <property type="entry name" value="MAP KINASE KINASE KINASE SSK2-RELATED-RELATED"/>
    <property type="match status" value="1"/>
</dbReference>
<comment type="similarity">
    <text evidence="1">Belongs to the protein kinase superfamily. STE Ser/Thr protein kinase family. MAP kinase kinase kinase subfamily.</text>
</comment>
<comment type="caution">
    <text evidence="9">The sequence shown here is derived from an EMBL/GenBank/DDBJ whole genome shotgun (WGS) entry which is preliminary data.</text>
</comment>
<keyword evidence="3 6" id="KW-0547">Nucleotide-binding</keyword>
<evidence type="ECO:0000256" key="6">
    <source>
        <dbReference type="PROSITE-ProRule" id="PRU10141"/>
    </source>
</evidence>
<evidence type="ECO:0000256" key="3">
    <source>
        <dbReference type="ARBA" id="ARBA00022741"/>
    </source>
</evidence>
<feature type="binding site" evidence="6">
    <location>
        <position position="154"/>
    </location>
    <ligand>
        <name>ATP</name>
        <dbReference type="ChEBI" id="CHEBI:30616"/>
    </ligand>
</feature>
<dbReference type="GO" id="GO:0005524">
    <property type="term" value="F:ATP binding"/>
    <property type="evidence" value="ECO:0007669"/>
    <property type="project" value="UniProtKB-UniRule"/>
</dbReference>
<dbReference type="GO" id="GO:0000196">
    <property type="term" value="P:cell integrity MAPK cascade"/>
    <property type="evidence" value="ECO:0007669"/>
    <property type="project" value="UniProtKB-ARBA"/>
</dbReference>